<dbReference type="OrthoDB" id="712820at2"/>
<dbReference type="STRING" id="1202724.AM493_17435"/>
<keyword evidence="1" id="KW-0812">Transmembrane</keyword>
<keyword evidence="1" id="KW-1133">Transmembrane helix</keyword>
<dbReference type="EMBL" id="LIYD01000005">
    <property type="protein sequence ID" value="KOS07624.1"/>
    <property type="molecule type" value="Genomic_DNA"/>
</dbReference>
<reference evidence="2 3" key="1">
    <citation type="submission" date="2015-08" db="EMBL/GenBank/DDBJ databases">
        <title>Whole genome sequence of Flavobacterium akiainvivens IK-1T, from decaying Wikstroemia oahuensis, an endemic Hawaiian shrub.</title>
        <authorList>
            <person name="Wan X."/>
            <person name="Hou S."/>
            <person name="Saito J."/>
            <person name="Donachie S."/>
        </authorList>
    </citation>
    <scope>NUCLEOTIDE SEQUENCE [LARGE SCALE GENOMIC DNA]</scope>
    <source>
        <strain evidence="2 3">IK-1</strain>
    </source>
</reference>
<evidence type="ECO:0000313" key="2">
    <source>
        <dbReference type="EMBL" id="KOS07624.1"/>
    </source>
</evidence>
<keyword evidence="1" id="KW-0472">Membrane</keyword>
<feature type="transmembrane region" description="Helical" evidence="1">
    <location>
        <begin position="21"/>
        <end position="41"/>
    </location>
</feature>
<gene>
    <name evidence="2" type="ORF">AM493_17435</name>
</gene>
<accession>A0A0M8MF62</accession>
<organism evidence="2 3">
    <name type="scientific">Flavobacterium akiainvivens</name>
    <dbReference type="NCBI Taxonomy" id="1202724"/>
    <lineage>
        <taxon>Bacteria</taxon>
        <taxon>Pseudomonadati</taxon>
        <taxon>Bacteroidota</taxon>
        <taxon>Flavobacteriia</taxon>
        <taxon>Flavobacteriales</taxon>
        <taxon>Flavobacteriaceae</taxon>
        <taxon>Flavobacterium</taxon>
    </lineage>
</organism>
<dbReference type="PATRIC" id="fig|1202724.3.peg.3624"/>
<dbReference type="AlphaFoldDB" id="A0A0M8MF62"/>
<sequence length="82" mass="9124">MKTNKFAEMPDAKLLNLEKTVKAVLYMFAAAIVIMLITTIYTSVTRGFSAVSVLPVAFLPILLLNVNNLNEIKKEIKARGLR</sequence>
<comment type="caution">
    <text evidence="2">The sequence shown here is derived from an EMBL/GenBank/DDBJ whole genome shotgun (WGS) entry which is preliminary data.</text>
</comment>
<evidence type="ECO:0000313" key="3">
    <source>
        <dbReference type="Proteomes" id="UP000037755"/>
    </source>
</evidence>
<feature type="transmembrane region" description="Helical" evidence="1">
    <location>
        <begin position="47"/>
        <end position="66"/>
    </location>
</feature>
<name>A0A0M8MF62_9FLAO</name>
<keyword evidence="3" id="KW-1185">Reference proteome</keyword>
<evidence type="ECO:0008006" key="4">
    <source>
        <dbReference type="Google" id="ProtNLM"/>
    </source>
</evidence>
<evidence type="ECO:0000256" key="1">
    <source>
        <dbReference type="SAM" id="Phobius"/>
    </source>
</evidence>
<dbReference type="Proteomes" id="UP000037755">
    <property type="component" value="Unassembled WGS sequence"/>
</dbReference>
<proteinExistence type="predicted"/>
<protein>
    <recommendedName>
        <fullName evidence="4">Redox-active disulfide protein 2</fullName>
    </recommendedName>
</protein>
<dbReference type="RefSeq" id="WP_054409337.1">
    <property type="nucleotide sequence ID" value="NZ_FOYA01000002.1"/>
</dbReference>